<evidence type="ECO:0000313" key="1">
    <source>
        <dbReference type="EMBL" id="ESU78484.1"/>
    </source>
</evidence>
<sequence length="130" mass="14730">MHRFTVLSWKNKMSYTPMSDLGQQGLFDITRTLLQQPDLASLCEALSQLVKSSALADNAAIVLWQAQTQRASYYASREKDTPIKYEDETVLAHGPVRSILSRPDTLHCSYEEFCETWPQVGYTQNLVTIA</sequence>
<organism evidence="1 2">
    <name type="scientific">Shigella dysenteriae WRSd3</name>
    <dbReference type="NCBI Taxonomy" id="1401327"/>
    <lineage>
        <taxon>Bacteria</taxon>
        <taxon>Pseudomonadati</taxon>
        <taxon>Pseudomonadota</taxon>
        <taxon>Gammaproteobacteria</taxon>
        <taxon>Enterobacterales</taxon>
        <taxon>Enterobacteriaceae</taxon>
        <taxon>Shigella</taxon>
    </lineage>
</organism>
<reference evidence="1 2" key="1">
    <citation type="submission" date="2013-10" db="EMBL/GenBank/DDBJ databases">
        <title>Draft genomes and the virulence plasmids of Sd1617 vaccine constructs: WRSd3 and WRSd5.</title>
        <authorList>
            <person name="Aksomboon Vongsawan A."/>
            <person name="Venkatesan M.M."/>
            <person name="Vaisvil B."/>
            <person name="Emel G."/>
            <person name="Kepatral V."/>
            <person name="Sethabutr O."/>
            <person name="Serichantalergs O."/>
            <person name="Mason C."/>
        </authorList>
    </citation>
    <scope>NUCLEOTIDE SEQUENCE [LARGE SCALE GENOMIC DNA]</scope>
    <source>
        <strain evidence="1 2">WRSd3</strain>
    </source>
</reference>
<accession>A0A090NFB9</accession>
<dbReference type="Proteomes" id="UP000017944">
    <property type="component" value="Unassembled WGS sequence"/>
</dbReference>
<keyword evidence="1" id="KW-0456">Lyase</keyword>
<gene>
    <name evidence="1" type="ORF">WRSd3_02838</name>
</gene>
<dbReference type="GO" id="GO:0016829">
    <property type="term" value="F:lyase activity"/>
    <property type="evidence" value="ECO:0007669"/>
    <property type="project" value="UniProtKB-KW"/>
</dbReference>
<protein>
    <submittedName>
        <fullName evidence="1">Formate hydrogenlyase transcriptional activator</fullName>
    </submittedName>
</protein>
<dbReference type="AlphaFoldDB" id="A0A090NFB9"/>
<name>A0A090NFB9_SHIDY</name>
<comment type="caution">
    <text evidence="1">The sequence shown here is derived from an EMBL/GenBank/DDBJ whole genome shotgun (WGS) entry which is preliminary data.</text>
</comment>
<dbReference type="PATRIC" id="fig|1401327.3.peg.2640"/>
<evidence type="ECO:0000313" key="2">
    <source>
        <dbReference type="Proteomes" id="UP000017944"/>
    </source>
</evidence>
<proteinExistence type="predicted"/>
<dbReference type="EMBL" id="AXUT01000242">
    <property type="protein sequence ID" value="ESU78484.1"/>
    <property type="molecule type" value="Genomic_DNA"/>
</dbReference>